<protein>
    <submittedName>
        <fullName evidence="2">Uncharacterized protein</fullName>
    </submittedName>
</protein>
<feature type="region of interest" description="Disordered" evidence="1">
    <location>
        <begin position="102"/>
        <end position="131"/>
    </location>
</feature>
<proteinExistence type="predicted"/>
<dbReference type="EMBL" id="KZ613740">
    <property type="protein sequence ID" value="PMD67241.1"/>
    <property type="molecule type" value="Genomic_DNA"/>
</dbReference>
<accession>A0A2J6TW76</accession>
<dbReference type="RefSeq" id="XP_024744145.1">
    <property type="nucleotide sequence ID" value="XM_024882282.1"/>
</dbReference>
<organism evidence="2 3">
    <name type="scientific">Hyaloscypha bicolor E</name>
    <dbReference type="NCBI Taxonomy" id="1095630"/>
    <lineage>
        <taxon>Eukaryota</taxon>
        <taxon>Fungi</taxon>
        <taxon>Dikarya</taxon>
        <taxon>Ascomycota</taxon>
        <taxon>Pezizomycotina</taxon>
        <taxon>Leotiomycetes</taxon>
        <taxon>Helotiales</taxon>
        <taxon>Hyaloscyphaceae</taxon>
        <taxon>Hyaloscypha</taxon>
        <taxon>Hyaloscypha bicolor</taxon>
    </lineage>
</organism>
<dbReference type="Proteomes" id="UP000235371">
    <property type="component" value="Unassembled WGS sequence"/>
</dbReference>
<evidence type="ECO:0000256" key="1">
    <source>
        <dbReference type="SAM" id="MobiDB-lite"/>
    </source>
</evidence>
<reference evidence="2 3" key="1">
    <citation type="submission" date="2016-04" db="EMBL/GenBank/DDBJ databases">
        <title>A degradative enzymes factory behind the ericoid mycorrhizal symbiosis.</title>
        <authorList>
            <consortium name="DOE Joint Genome Institute"/>
            <person name="Martino E."/>
            <person name="Morin E."/>
            <person name="Grelet G."/>
            <person name="Kuo A."/>
            <person name="Kohler A."/>
            <person name="Daghino S."/>
            <person name="Barry K."/>
            <person name="Choi C."/>
            <person name="Cichocki N."/>
            <person name="Clum A."/>
            <person name="Copeland A."/>
            <person name="Hainaut M."/>
            <person name="Haridas S."/>
            <person name="Labutti K."/>
            <person name="Lindquist E."/>
            <person name="Lipzen A."/>
            <person name="Khouja H.-R."/>
            <person name="Murat C."/>
            <person name="Ohm R."/>
            <person name="Olson A."/>
            <person name="Spatafora J."/>
            <person name="Veneault-Fourrey C."/>
            <person name="Henrissat B."/>
            <person name="Grigoriev I."/>
            <person name="Martin F."/>
            <person name="Perotto S."/>
        </authorList>
    </citation>
    <scope>NUCLEOTIDE SEQUENCE [LARGE SCALE GENOMIC DNA]</scope>
    <source>
        <strain evidence="2 3">E</strain>
    </source>
</reference>
<evidence type="ECO:0000313" key="2">
    <source>
        <dbReference type="EMBL" id="PMD67241.1"/>
    </source>
</evidence>
<sequence length="347" mass="37772">MLAVDCSNTESSAFSCTALAITINRSSDGAQWAGDPGDRQHSTWREGTEKRRCGSGRRCWVGDIRFLEVVEVVEVVQVVDPRLEIEGRSGLGCGQGYRLGRWPNQRRTEEQSSAAQGGQGARAGRRHDAEEARGGCDINRLTQLIAFGQDRQGIAHLSGSQWFPLAVASERLLRAPIGERGDVVLQIQDSSEQRAKSCALQMAPPAKVHNATTCLPTATTGSEDPKSLGMRSPTFLTFLARSNGVSSVQVRGDLRHAGDFTRLRSFDQHLHLRSLAVSRCPGQDECPGCSSFTRRHWLARLKSSDVNCMMTSQVAPARRVHSSLFMSVEPCAIGKGFKNRTAHGTGA</sequence>
<keyword evidence="3" id="KW-1185">Reference proteome</keyword>
<name>A0A2J6TW76_9HELO</name>
<evidence type="ECO:0000313" key="3">
    <source>
        <dbReference type="Proteomes" id="UP000235371"/>
    </source>
</evidence>
<dbReference type="AlphaFoldDB" id="A0A2J6TW76"/>
<gene>
    <name evidence="2" type="ORF">K444DRAFT_623437</name>
</gene>
<dbReference type="GeneID" id="36590359"/>
<dbReference type="InParanoid" id="A0A2J6TW76"/>